<evidence type="ECO:0000313" key="2">
    <source>
        <dbReference type="EMBL" id="VGO12802.1"/>
    </source>
</evidence>
<proteinExistence type="predicted"/>
<protein>
    <submittedName>
        <fullName evidence="2">Uncharacterized protein</fullName>
    </submittedName>
</protein>
<feature type="signal peptide" evidence="1">
    <location>
        <begin position="1"/>
        <end position="17"/>
    </location>
</feature>
<dbReference type="AlphaFoldDB" id="A0A6C2TYT1"/>
<organism evidence="2 3">
    <name type="scientific">Pontiella desulfatans</name>
    <dbReference type="NCBI Taxonomy" id="2750659"/>
    <lineage>
        <taxon>Bacteria</taxon>
        <taxon>Pseudomonadati</taxon>
        <taxon>Kiritimatiellota</taxon>
        <taxon>Kiritimatiellia</taxon>
        <taxon>Kiritimatiellales</taxon>
        <taxon>Pontiellaceae</taxon>
        <taxon>Pontiella</taxon>
    </lineage>
</organism>
<keyword evidence="3" id="KW-1185">Reference proteome</keyword>
<evidence type="ECO:0000256" key="1">
    <source>
        <dbReference type="SAM" id="SignalP"/>
    </source>
</evidence>
<sequence>MKSMARLILTASVVLLAACGNAMQPVDYVNPLIGTAPLEDPIVGFNVLRNEGRLRFLMGSEPRIE</sequence>
<reference evidence="2 3" key="1">
    <citation type="submission" date="2019-04" db="EMBL/GenBank/DDBJ databases">
        <authorList>
            <person name="Van Vliet M D."/>
        </authorList>
    </citation>
    <scope>NUCLEOTIDE SEQUENCE [LARGE SCALE GENOMIC DNA]</scope>
    <source>
        <strain evidence="2 3">F1</strain>
    </source>
</reference>
<feature type="chain" id="PRO_5025693758" evidence="1">
    <location>
        <begin position="18"/>
        <end position="65"/>
    </location>
</feature>
<gene>
    <name evidence="2" type="ORF">PDESU_01356</name>
</gene>
<keyword evidence="1" id="KW-0732">Signal</keyword>
<evidence type="ECO:0000313" key="3">
    <source>
        <dbReference type="Proteomes" id="UP000366872"/>
    </source>
</evidence>
<dbReference type="Proteomes" id="UP000366872">
    <property type="component" value="Unassembled WGS sequence"/>
</dbReference>
<accession>A0A6C2TYT1</accession>
<name>A0A6C2TYT1_PONDE</name>
<dbReference type="PROSITE" id="PS51257">
    <property type="entry name" value="PROKAR_LIPOPROTEIN"/>
    <property type="match status" value="1"/>
</dbReference>
<dbReference type="EMBL" id="CAAHFG010000001">
    <property type="protein sequence ID" value="VGO12802.1"/>
    <property type="molecule type" value="Genomic_DNA"/>
</dbReference>